<feature type="domain" description="7,8-dihydro-6-hydroxymethylpterin-pyrophosphokinase" evidence="9">
    <location>
        <begin position="106"/>
        <end position="117"/>
    </location>
</feature>
<organism evidence="10 11">
    <name type="scientific">Paenibacillus albicereus</name>
    <dbReference type="NCBI Taxonomy" id="2726185"/>
    <lineage>
        <taxon>Bacteria</taxon>
        <taxon>Bacillati</taxon>
        <taxon>Bacillota</taxon>
        <taxon>Bacilli</taxon>
        <taxon>Bacillales</taxon>
        <taxon>Paenibacillaceae</taxon>
        <taxon>Paenibacillus</taxon>
    </lineage>
</organism>
<evidence type="ECO:0000256" key="3">
    <source>
        <dbReference type="ARBA" id="ARBA00013253"/>
    </source>
</evidence>
<accession>A0A6H2GS58</accession>
<dbReference type="GO" id="GO:0046654">
    <property type="term" value="P:tetrahydrofolate biosynthetic process"/>
    <property type="evidence" value="ECO:0007669"/>
    <property type="project" value="UniProtKB-UniPathway"/>
</dbReference>
<dbReference type="RefSeq" id="WP_168905924.1">
    <property type="nucleotide sequence ID" value="NZ_CP051428.1"/>
</dbReference>
<protein>
    <recommendedName>
        <fullName evidence="3">2-amino-4-hydroxy-6-hydroxymethyldihydropteridine diphosphokinase</fullName>
        <ecNumber evidence="3">2.7.6.3</ecNumber>
    </recommendedName>
</protein>
<evidence type="ECO:0000256" key="7">
    <source>
        <dbReference type="ARBA" id="ARBA00022840"/>
    </source>
</evidence>
<gene>
    <name evidence="10" type="primary">folK</name>
    <name evidence="10" type="ORF">HGI30_00520</name>
</gene>
<dbReference type="PANTHER" id="PTHR43071:SF1">
    <property type="entry name" value="2-AMINO-4-HYDROXY-6-HYDROXYMETHYLDIHYDROPTERIDINE PYROPHOSPHOKINASE"/>
    <property type="match status" value="1"/>
</dbReference>
<reference evidence="10 11" key="1">
    <citation type="submission" date="2020-04" db="EMBL/GenBank/DDBJ databases">
        <title>Novel Paenibacillus strain UniB2 isolated from commercial digestive syrup.</title>
        <authorList>
            <person name="Thorat V."/>
            <person name="Kirdat K."/>
            <person name="Tiwarekar B."/>
            <person name="Yadav A."/>
        </authorList>
    </citation>
    <scope>NUCLEOTIDE SEQUENCE [LARGE SCALE GENOMIC DNA]</scope>
    <source>
        <strain evidence="10 11">UniB2</strain>
    </source>
</reference>
<comment type="catalytic activity">
    <reaction evidence="1">
        <text>6-hydroxymethyl-7,8-dihydropterin + ATP = (7,8-dihydropterin-6-yl)methyl diphosphate + AMP + H(+)</text>
        <dbReference type="Rhea" id="RHEA:11412"/>
        <dbReference type="ChEBI" id="CHEBI:15378"/>
        <dbReference type="ChEBI" id="CHEBI:30616"/>
        <dbReference type="ChEBI" id="CHEBI:44841"/>
        <dbReference type="ChEBI" id="CHEBI:72950"/>
        <dbReference type="ChEBI" id="CHEBI:456215"/>
        <dbReference type="EC" id="2.7.6.3"/>
    </reaction>
</comment>
<keyword evidence="7" id="KW-0067">ATP-binding</keyword>
<proteinExistence type="predicted"/>
<dbReference type="InterPro" id="IPR035907">
    <property type="entry name" value="Hppk_sf"/>
</dbReference>
<dbReference type="UniPathway" id="UPA00077">
    <property type="reaction ID" value="UER00155"/>
</dbReference>
<evidence type="ECO:0000256" key="2">
    <source>
        <dbReference type="ARBA" id="ARBA00005051"/>
    </source>
</evidence>
<evidence type="ECO:0000256" key="8">
    <source>
        <dbReference type="ARBA" id="ARBA00022909"/>
    </source>
</evidence>
<dbReference type="Proteomes" id="UP000502136">
    <property type="component" value="Chromosome"/>
</dbReference>
<dbReference type="Pfam" id="PF01288">
    <property type="entry name" value="HPPK"/>
    <property type="match status" value="1"/>
</dbReference>
<dbReference type="Gene3D" id="3.30.70.560">
    <property type="entry name" value="7,8-Dihydro-6-hydroxymethylpterin-pyrophosphokinase HPPK"/>
    <property type="match status" value="1"/>
</dbReference>
<keyword evidence="6 10" id="KW-0418">Kinase</keyword>
<dbReference type="InterPro" id="IPR000550">
    <property type="entry name" value="Hppk"/>
</dbReference>
<evidence type="ECO:0000259" key="9">
    <source>
        <dbReference type="PROSITE" id="PS00794"/>
    </source>
</evidence>
<dbReference type="CDD" id="cd00483">
    <property type="entry name" value="HPPK"/>
    <property type="match status" value="1"/>
</dbReference>
<dbReference type="SUPFAM" id="SSF55083">
    <property type="entry name" value="6-hydroxymethyl-7,8-dihydropterin pyrophosphokinase, HPPK"/>
    <property type="match status" value="1"/>
</dbReference>
<dbReference type="PANTHER" id="PTHR43071">
    <property type="entry name" value="2-AMINO-4-HYDROXY-6-HYDROXYMETHYLDIHYDROPTERIDINE PYROPHOSPHOKINASE"/>
    <property type="match status" value="1"/>
</dbReference>
<dbReference type="PROSITE" id="PS00794">
    <property type="entry name" value="HPPK"/>
    <property type="match status" value="1"/>
</dbReference>
<comment type="pathway">
    <text evidence="2">Cofactor biosynthesis; tetrahydrofolate biosynthesis; 2-amino-4-hydroxy-6-hydroxymethyl-7,8-dihydropteridine diphosphate from 7,8-dihydroneopterin triphosphate: step 4/4.</text>
</comment>
<dbReference type="AlphaFoldDB" id="A0A6H2GS58"/>
<dbReference type="GO" id="GO:0016301">
    <property type="term" value="F:kinase activity"/>
    <property type="evidence" value="ECO:0007669"/>
    <property type="project" value="UniProtKB-KW"/>
</dbReference>
<evidence type="ECO:0000256" key="4">
    <source>
        <dbReference type="ARBA" id="ARBA00022679"/>
    </source>
</evidence>
<dbReference type="KEGG" id="palr:HGI30_00520"/>
<dbReference type="GO" id="GO:0046656">
    <property type="term" value="P:folic acid biosynthetic process"/>
    <property type="evidence" value="ECO:0007669"/>
    <property type="project" value="UniProtKB-KW"/>
</dbReference>
<evidence type="ECO:0000256" key="1">
    <source>
        <dbReference type="ARBA" id="ARBA00000198"/>
    </source>
</evidence>
<keyword evidence="4 10" id="KW-0808">Transferase</keyword>
<dbReference type="EMBL" id="CP051428">
    <property type="protein sequence ID" value="QJC50240.1"/>
    <property type="molecule type" value="Genomic_DNA"/>
</dbReference>
<dbReference type="GO" id="GO:0005524">
    <property type="term" value="F:ATP binding"/>
    <property type="evidence" value="ECO:0007669"/>
    <property type="project" value="UniProtKB-KW"/>
</dbReference>
<dbReference type="NCBIfam" id="TIGR01498">
    <property type="entry name" value="folK"/>
    <property type="match status" value="1"/>
</dbReference>
<evidence type="ECO:0000313" key="10">
    <source>
        <dbReference type="EMBL" id="QJC50240.1"/>
    </source>
</evidence>
<name>A0A6H2GS58_9BACL</name>
<evidence type="ECO:0000256" key="5">
    <source>
        <dbReference type="ARBA" id="ARBA00022741"/>
    </source>
</evidence>
<evidence type="ECO:0000313" key="11">
    <source>
        <dbReference type="Proteomes" id="UP000502136"/>
    </source>
</evidence>
<keyword evidence="11" id="KW-1185">Reference proteome</keyword>
<dbReference type="EC" id="2.7.6.3" evidence="3"/>
<dbReference type="GO" id="GO:0003848">
    <property type="term" value="F:2-amino-4-hydroxy-6-hydroxymethyldihydropteridine diphosphokinase activity"/>
    <property type="evidence" value="ECO:0007669"/>
    <property type="project" value="UniProtKB-EC"/>
</dbReference>
<sequence>MDKSFPLSGPAAEASLATAHIAYIALGSNLGNRSGMLLRALRLLDASDGIDVADVSDAYETDPVGYADQPAFLNMAARLSTTLDPQALLRRMLELELALGRVREFRNGPRVIDLDLLLYADARIHTAELELPHPRMLERAFVMAPLAEVLERDHPLLERAEAMAEASLREGKEGIARWNTINWRSGSAPSES</sequence>
<keyword evidence="5" id="KW-0547">Nucleotide-binding</keyword>
<evidence type="ECO:0000256" key="6">
    <source>
        <dbReference type="ARBA" id="ARBA00022777"/>
    </source>
</evidence>
<keyword evidence="8" id="KW-0289">Folate biosynthesis</keyword>